<feature type="domain" description="HTH gntR-type" evidence="4">
    <location>
        <begin position="12"/>
        <end position="80"/>
    </location>
</feature>
<dbReference type="RefSeq" id="WP_251937465.1">
    <property type="nucleotide sequence ID" value="NZ_CP098747.1"/>
</dbReference>
<keyword evidence="3" id="KW-0804">Transcription</keyword>
<accession>A0ABY4WCP7</accession>
<dbReference type="Gene3D" id="1.10.10.10">
    <property type="entry name" value="Winged helix-like DNA-binding domain superfamily/Winged helix DNA-binding domain"/>
    <property type="match status" value="1"/>
</dbReference>
<gene>
    <name evidence="5" type="ORF">NBZ79_08510</name>
</gene>
<dbReference type="PANTHER" id="PTHR43537:SF44">
    <property type="entry name" value="GNTR FAMILY REGULATORY PROTEIN"/>
    <property type="match status" value="1"/>
</dbReference>
<dbReference type="PANTHER" id="PTHR43537">
    <property type="entry name" value="TRANSCRIPTIONAL REGULATOR, GNTR FAMILY"/>
    <property type="match status" value="1"/>
</dbReference>
<sequence>MMERDKWYYPANGIHGKVVHEIGQEIVSGIIKPGEKIPDEVEILRRFQGSRTAIREALRVLTAKGLIEAKQRAGTRVRAREYWNLLDPDIIAWQSYDPSDRNDFRNLVETRVLVEPLVTRLVAQRATEEELDQLEDIYLAMTVADEKESLADFYPACVNFHMTIYEICHNDLLSRLSGISQSLCDYHFKLKQPGNIYVTGMSGFYLEILKLLRSRNAEGAEQAMQSLLDMKVTDLRELHSEKQMATNSNLGKLPLN</sequence>
<keyword evidence="6" id="KW-1185">Reference proteome</keyword>
<evidence type="ECO:0000259" key="4">
    <source>
        <dbReference type="PROSITE" id="PS50949"/>
    </source>
</evidence>
<organism evidence="5 6">
    <name type="scientific">Sneathiella marina</name>
    <dbReference type="NCBI Taxonomy" id="2950108"/>
    <lineage>
        <taxon>Bacteria</taxon>
        <taxon>Pseudomonadati</taxon>
        <taxon>Pseudomonadota</taxon>
        <taxon>Alphaproteobacteria</taxon>
        <taxon>Sneathiellales</taxon>
        <taxon>Sneathiellaceae</taxon>
        <taxon>Sneathiella</taxon>
    </lineage>
</organism>
<dbReference type="PRINTS" id="PR00035">
    <property type="entry name" value="HTHGNTR"/>
</dbReference>
<dbReference type="InterPro" id="IPR008920">
    <property type="entry name" value="TF_FadR/GntR_C"/>
</dbReference>
<dbReference type="InterPro" id="IPR036390">
    <property type="entry name" value="WH_DNA-bd_sf"/>
</dbReference>
<dbReference type="EMBL" id="CP098747">
    <property type="protein sequence ID" value="USG63019.1"/>
    <property type="molecule type" value="Genomic_DNA"/>
</dbReference>
<keyword evidence="2" id="KW-0238">DNA-binding</keyword>
<dbReference type="InterPro" id="IPR011711">
    <property type="entry name" value="GntR_C"/>
</dbReference>
<dbReference type="InterPro" id="IPR036388">
    <property type="entry name" value="WH-like_DNA-bd_sf"/>
</dbReference>
<evidence type="ECO:0000256" key="3">
    <source>
        <dbReference type="ARBA" id="ARBA00023163"/>
    </source>
</evidence>
<dbReference type="InterPro" id="IPR000524">
    <property type="entry name" value="Tscrpt_reg_HTH_GntR"/>
</dbReference>
<reference evidence="5" key="1">
    <citation type="submission" date="2022-06" db="EMBL/GenBank/DDBJ databases">
        <title>Sneathiella actinostolidae sp. nov., isolated from a sea anemonein the Western Pacific Ocean.</title>
        <authorList>
            <person name="Wei M.J."/>
        </authorList>
    </citation>
    <scope>NUCLEOTIDE SEQUENCE</scope>
    <source>
        <strain evidence="5">PHK-P5</strain>
    </source>
</reference>
<dbReference type="SUPFAM" id="SSF46785">
    <property type="entry name" value="Winged helix' DNA-binding domain"/>
    <property type="match status" value="1"/>
</dbReference>
<proteinExistence type="predicted"/>
<dbReference type="Gene3D" id="1.20.120.530">
    <property type="entry name" value="GntR ligand-binding domain-like"/>
    <property type="match status" value="1"/>
</dbReference>
<dbReference type="SMART" id="SM00345">
    <property type="entry name" value="HTH_GNTR"/>
    <property type="match status" value="1"/>
</dbReference>
<dbReference type="PROSITE" id="PS50949">
    <property type="entry name" value="HTH_GNTR"/>
    <property type="match status" value="1"/>
</dbReference>
<evidence type="ECO:0000256" key="1">
    <source>
        <dbReference type="ARBA" id="ARBA00023015"/>
    </source>
</evidence>
<dbReference type="Pfam" id="PF07729">
    <property type="entry name" value="FCD"/>
    <property type="match status" value="1"/>
</dbReference>
<dbReference type="Pfam" id="PF00392">
    <property type="entry name" value="GntR"/>
    <property type="match status" value="1"/>
</dbReference>
<dbReference type="SUPFAM" id="SSF48008">
    <property type="entry name" value="GntR ligand-binding domain-like"/>
    <property type="match status" value="1"/>
</dbReference>
<evidence type="ECO:0000256" key="2">
    <source>
        <dbReference type="ARBA" id="ARBA00023125"/>
    </source>
</evidence>
<evidence type="ECO:0000313" key="6">
    <source>
        <dbReference type="Proteomes" id="UP001056291"/>
    </source>
</evidence>
<keyword evidence="1" id="KW-0805">Transcription regulation</keyword>
<dbReference type="Proteomes" id="UP001056291">
    <property type="component" value="Chromosome"/>
</dbReference>
<name>A0ABY4WCP7_9PROT</name>
<evidence type="ECO:0000313" key="5">
    <source>
        <dbReference type="EMBL" id="USG63019.1"/>
    </source>
</evidence>
<dbReference type="SMART" id="SM00895">
    <property type="entry name" value="FCD"/>
    <property type="match status" value="1"/>
</dbReference>
<dbReference type="CDD" id="cd07377">
    <property type="entry name" value="WHTH_GntR"/>
    <property type="match status" value="1"/>
</dbReference>
<protein>
    <submittedName>
        <fullName evidence="5">FadR family transcriptional regulator</fullName>
    </submittedName>
</protein>